<gene>
    <name evidence="1" type="ORF">pVPH1_0122</name>
</gene>
<name>A0A0C5H236_VIBPH</name>
<dbReference type="EMBL" id="KP688397">
    <property type="protein sequence ID" value="AJP18294.1"/>
    <property type="molecule type" value="Genomic_DNA"/>
</dbReference>
<keyword evidence="1" id="KW-0614">Plasmid</keyword>
<accession>A0A0C5H236</accession>
<dbReference type="AlphaFoldDB" id="A0A0C5H236"/>
<reference evidence="1" key="1">
    <citation type="journal article" date="2015" name="Antimicrob. Agents Chemother.">
        <title>Complete nucleotide sequence of a conjugative plasmid carrying bla(PER-1).</title>
        <authorList>
            <person name="Li R."/>
            <person name="Wong M.H."/>
            <person name="Zhou Y."/>
            <person name="Chan E.W."/>
            <person name="Chen S."/>
        </authorList>
    </citation>
    <scope>NUCLEOTIDE SEQUENCE</scope>
    <source>
        <strain evidence="1">V36</strain>
        <plasmid evidence="1">pVPH1</plasmid>
    </source>
</reference>
<sequence>MEREMTKLNRYALRSAVEKIDGYYLPRPHERNKTDAFERAKHDCLAALRQQIQKIESITFEQFTSKDSRK</sequence>
<organism evidence="1">
    <name type="scientific">Vibrio parahaemolyticus</name>
    <dbReference type="NCBI Taxonomy" id="670"/>
    <lineage>
        <taxon>Bacteria</taxon>
        <taxon>Pseudomonadati</taxon>
        <taxon>Pseudomonadota</taxon>
        <taxon>Gammaproteobacteria</taxon>
        <taxon>Vibrionales</taxon>
        <taxon>Vibrionaceae</taxon>
        <taxon>Vibrio</taxon>
    </lineage>
</organism>
<protein>
    <submittedName>
        <fullName evidence="1">Uncharacterized protein</fullName>
    </submittedName>
</protein>
<proteinExistence type="predicted"/>
<geneLocation type="plasmid" evidence="1">
    <name>pVPH1</name>
</geneLocation>
<evidence type="ECO:0000313" key="1">
    <source>
        <dbReference type="EMBL" id="AJP18294.1"/>
    </source>
</evidence>